<organism evidence="2 3">
    <name type="scientific">Euplotes crassus</name>
    <dbReference type="NCBI Taxonomy" id="5936"/>
    <lineage>
        <taxon>Eukaryota</taxon>
        <taxon>Sar</taxon>
        <taxon>Alveolata</taxon>
        <taxon>Ciliophora</taxon>
        <taxon>Intramacronucleata</taxon>
        <taxon>Spirotrichea</taxon>
        <taxon>Hypotrichia</taxon>
        <taxon>Euplotida</taxon>
        <taxon>Euplotidae</taxon>
        <taxon>Moneuplotes</taxon>
    </lineage>
</organism>
<reference evidence="2" key="1">
    <citation type="submission" date="2023-07" db="EMBL/GenBank/DDBJ databases">
        <authorList>
            <consortium name="AG Swart"/>
            <person name="Singh M."/>
            <person name="Singh A."/>
            <person name="Seah K."/>
            <person name="Emmerich C."/>
        </authorList>
    </citation>
    <scope>NUCLEOTIDE SEQUENCE</scope>
    <source>
        <strain evidence="2">DP1</strain>
    </source>
</reference>
<feature type="region of interest" description="Disordered" evidence="1">
    <location>
        <begin position="93"/>
        <end position="115"/>
    </location>
</feature>
<feature type="compositionally biased region" description="Basic and acidic residues" evidence="1">
    <location>
        <begin position="754"/>
        <end position="763"/>
    </location>
</feature>
<feature type="region of interest" description="Disordered" evidence="1">
    <location>
        <begin position="754"/>
        <end position="790"/>
    </location>
</feature>
<name>A0AAD2D853_EUPCR</name>
<gene>
    <name evidence="2" type="ORF">ECRASSUSDP1_LOCUS26032</name>
</gene>
<protein>
    <submittedName>
        <fullName evidence="2">Uncharacterized protein</fullName>
    </submittedName>
</protein>
<keyword evidence="3" id="KW-1185">Reference proteome</keyword>
<accession>A0AAD2D853</accession>
<evidence type="ECO:0000256" key="1">
    <source>
        <dbReference type="SAM" id="MobiDB-lite"/>
    </source>
</evidence>
<dbReference type="EMBL" id="CAMPGE010026837">
    <property type="protein sequence ID" value="CAI2384502.1"/>
    <property type="molecule type" value="Genomic_DNA"/>
</dbReference>
<comment type="caution">
    <text evidence="2">The sequence shown here is derived from an EMBL/GenBank/DDBJ whole genome shotgun (WGS) entry which is preliminary data.</text>
</comment>
<proteinExistence type="predicted"/>
<evidence type="ECO:0000313" key="3">
    <source>
        <dbReference type="Proteomes" id="UP001295684"/>
    </source>
</evidence>
<sequence length="844" mass="99454">MNSLSKSVNKINAARKHNIYVLSNSNKKVSKSSKKLRNILKRKHVGPSADSSKKELRCVSRRSNFREDSSTVKYFKQNKRYFDRRKFSTKKRVLKSSLQLPKTTSNKSMRTRPDLGNKSVQIKSSLNVKTVDNESSISLNQGFKHQMFEEKRTRNHPYNPYPDGSIDPRTYSPLIKGIKSGYKNDSFINSYSHYRDRNNNSSLSSFTDSRNKIASLEFQKFRKVSEEKKQKDTSEKGTINNLIKSTQKQLKCLSYKLSTVISDGNYHNLLEEGQQTRIEVIEDTLIYCKVGLKYKYSPMTIRFKYNTKENLRVFYSTLNKMPHELDYEHQYHKPKKICIWAQGRNKEFDKDYAYLALLCRSQIPVDIVVKFNTMEKALGKKKMEKMEEYNIEEDLKNEAEAQKDEEEQPKPSPRILKEEIFDDIIKKNMKIAGKWKQIHQEKLENNKNVRPKRIEEAKAIQKKLFLQNLKQKKQFLKRYSYQLAYRWDIIRELREKARLKDELNDRLKIFNGFWKRLYDKHHALNLIYTKFYNRKQEILLEKKKLYCANRIKRNFRSRIVLFAPYLFERNLNHVRYGINSVMPYFAEPVEIRAKNIFADFLTKAANKNAAFTSFLSFAKSADRLNQFYKRRIKIKAINKYVLDKIWEKGFMNLTQSTIMSKSKSKKKAKEMKKIYRITNDTKEQALKCLYDHMDLEYKIKFVLYRRMLAESSEETGPVKQATGFSSESSLHINQAMYRELNTLLFPDSCTNKKNVEEKKESSRKSSHRNNSSKRDSHASGSKTKKSKSKSRVEFNVTEIPVCNFDITQGEMEVFIKRIADLSNKKLAKLAKLANLPARKPNSDL</sequence>
<evidence type="ECO:0000313" key="2">
    <source>
        <dbReference type="EMBL" id="CAI2384502.1"/>
    </source>
</evidence>
<dbReference type="Proteomes" id="UP001295684">
    <property type="component" value="Unassembled WGS sequence"/>
</dbReference>
<feature type="compositionally biased region" description="Polar residues" evidence="1">
    <location>
        <begin position="96"/>
        <end position="108"/>
    </location>
</feature>
<dbReference type="AlphaFoldDB" id="A0AAD2D853"/>